<dbReference type="Gene3D" id="2.130.10.10">
    <property type="entry name" value="YVTN repeat-like/Quinoprotein amine dehydrogenase"/>
    <property type="match status" value="1"/>
</dbReference>
<dbReference type="Proteomes" id="UP001189429">
    <property type="component" value="Unassembled WGS sequence"/>
</dbReference>
<reference evidence="2" key="1">
    <citation type="submission" date="2023-10" db="EMBL/GenBank/DDBJ databases">
        <authorList>
            <person name="Chen Y."/>
            <person name="Shah S."/>
            <person name="Dougan E. K."/>
            <person name="Thang M."/>
            <person name="Chan C."/>
        </authorList>
    </citation>
    <scope>NUCLEOTIDE SEQUENCE [LARGE SCALE GENOMIC DNA]</scope>
</reference>
<organism evidence="2 3">
    <name type="scientific">Prorocentrum cordatum</name>
    <dbReference type="NCBI Taxonomy" id="2364126"/>
    <lineage>
        <taxon>Eukaryota</taxon>
        <taxon>Sar</taxon>
        <taxon>Alveolata</taxon>
        <taxon>Dinophyceae</taxon>
        <taxon>Prorocentrales</taxon>
        <taxon>Prorocentraceae</taxon>
        <taxon>Prorocentrum</taxon>
    </lineage>
</organism>
<evidence type="ECO:0000313" key="3">
    <source>
        <dbReference type="Proteomes" id="UP001189429"/>
    </source>
</evidence>
<gene>
    <name evidence="2" type="ORF">PCOR1329_LOCUS67220</name>
</gene>
<dbReference type="EMBL" id="CAUYUJ010018703">
    <property type="protein sequence ID" value="CAK0885673.1"/>
    <property type="molecule type" value="Genomic_DNA"/>
</dbReference>
<feature type="compositionally biased region" description="Basic residues" evidence="1">
    <location>
        <begin position="134"/>
        <end position="164"/>
    </location>
</feature>
<dbReference type="SUPFAM" id="SSF50998">
    <property type="entry name" value="Quinoprotein alcohol dehydrogenase-like"/>
    <property type="match status" value="1"/>
</dbReference>
<feature type="non-terminal residue" evidence="2">
    <location>
        <position position="1"/>
    </location>
</feature>
<dbReference type="InterPro" id="IPR011047">
    <property type="entry name" value="Quinoprotein_ADH-like_sf"/>
</dbReference>
<evidence type="ECO:0000313" key="2">
    <source>
        <dbReference type="EMBL" id="CAK0885673.1"/>
    </source>
</evidence>
<name>A0ABN9WKW6_9DINO</name>
<evidence type="ECO:0000256" key="1">
    <source>
        <dbReference type="SAM" id="MobiDB-lite"/>
    </source>
</evidence>
<feature type="non-terminal residue" evidence="2">
    <location>
        <position position="171"/>
    </location>
</feature>
<keyword evidence="3" id="KW-1185">Reference proteome</keyword>
<proteinExistence type="predicted"/>
<feature type="region of interest" description="Disordered" evidence="1">
    <location>
        <begin position="89"/>
        <end position="171"/>
    </location>
</feature>
<comment type="caution">
    <text evidence="2">The sequence shown here is derived from an EMBL/GenBank/DDBJ whole genome shotgun (WGS) entry which is preliminary data.</text>
</comment>
<sequence>DLRMADAALGGPEAGEVPRCLLHRFPRSVRTHQRFLFSTCGDVLATGTDHGDILFYSLSELKELGRIDAAHSRPCTSAMLHPSGGALVSASGGRHFPDFGADSDAEGAAGGPPPKRPRLPGVGSAALDNSVRAWRLRPRSGRRRGRRRRRRRRRGRRRRRRRQCHGPAGAE</sequence>
<protein>
    <submittedName>
        <fullName evidence="2">Uncharacterized protein</fullName>
    </submittedName>
</protein>
<accession>A0ABN9WKW6</accession>
<dbReference type="InterPro" id="IPR015943">
    <property type="entry name" value="WD40/YVTN_repeat-like_dom_sf"/>
</dbReference>